<accession>A0A0W0GF71</accession>
<comment type="caution">
    <text evidence="1">The sequence shown here is derived from an EMBL/GenBank/DDBJ whole genome shotgun (WGS) entry which is preliminary data.</text>
</comment>
<dbReference type="AlphaFoldDB" id="A0A0W0GF71"/>
<dbReference type="EMBL" id="LATX01000089">
    <property type="protein sequence ID" value="KTB47207.1"/>
    <property type="molecule type" value="Genomic_DNA"/>
</dbReference>
<organism evidence="1 2">
    <name type="scientific">Moniliophthora roreri</name>
    <name type="common">Frosty pod rot fungus</name>
    <name type="synonym">Monilia roreri</name>
    <dbReference type="NCBI Taxonomy" id="221103"/>
    <lineage>
        <taxon>Eukaryota</taxon>
        <taxon>Fungi</taxon>
        <taxon>Dikarya</taxon>
        <taxon>Basidiomycota</taxon>
        <taxon>Agaricomycotina</taxon>
        <taxon>Agaricomycetes</taxon>
        <taxon>Agaricomycetidae</taxon>
        <taxon>Agaricales</taxon>
        <taxon>Marasmiineae</taxon>
        <taxon>Marasmiaceae</taxon>
        <taxon>Moniliophthora</taxon>
    </lineage>
</organism>
<sequence>MPIFSPPVLPYDILQYIVEALHDDSKSLASCCLLNKEVNHAASATLYRKLDLRIGIYMGPGRGFGDTQLSDASQVLSSACLSHNRGLVTKVVLRGSFYKTGLKSQQLIRSFELFNNLKSIKLNLHRGYVSKDSCEVDSDCLASILKTLRERNATLHEIVLNSFAFKDPDEIKPLLRQDVRTFVLIKNRTFGHEARLDWLDVVRNCKGLNDLQIRTTLWTPPSFTCLPQSVERALLHLPGLRSLTLGLLIAWSDEHTFEVLSQLPHLEDLCLEYVFLTGPLSHRYVAQKLPITFTPLPRTIKSFTLRYKALSENSHKIPTVHDICKWIKHAISRCSLERLSYHPFYQPRTKNPKPKPSWDILVDHLADKHGGTLRELDLRAGFVRRRSVQKLLMKCRKMEELEIATSYGALFTFVRYALNVPALRKAQFELRTQRRDRGKRDPVISTEEAACLIKATPGLRRLIVNDDEFRASWALDENGVLFHTVEHN</sequence>
<dbReference type="Gene3D" id="3.80.10.10">
    <property type="entry name" value="Ribonuclease Inhibitor"/>
    <property type="match status" value="1"/>
</dbReference>
<evidence type="ECO:0000313" key="2">
    <source>
        <dbReference type="Proteomes" id="UP000054988"/>
    </source>
</evidence>
<reference evidence="1 2" key="1">
    <citation type="submission" date="2015-12" db="EMBL/GenBank/DDBJ databases">
        <title>Draft genome sequence of Moniliophthora roreri, the causal agent of frosty pod rot of cacao.</title>
        <authorList>
            <person name="Aime M.C."/>
            <person name="Diaz-Valderrama J.R."/>
            <person name="Kijpornyongpan T."/>
            <person name="Phillips-Mora W."/>
        </authorList>
    </citation>
    <scope>NUCLEOTIDE SEQUENCE [LARGE SCALE GENOMIC DNA]</scope>
    <source>
        <strain evidence="1 2">MCA 2952</strain>
    </source>
</reference>
<dbReference type="InterPro" id="IPR032675">
    <property type="entry name" value="LRR_dom_sf"/>
</dbReference>
<evidence type="ECO:0008006" key="3">
    <source>
        <dbReference type="Google" id="ProtNLM"/>
    </source>
</evidence>
<gene>
    <name evidence="1" type="ORF">WG66_212</name>
</gene>
<proteinExistence type="predicted"/>
<dbReference type="Proteomes" id="UP000054988">
    <property type="component" value="Unassembled WGS sequence"/>
</dbReference>
<evidence type="ECO:0000313" key="1">
    <source>
        <dbReference type="EMBL" id="KTB47207.1"/>
    </source>
</evidence>
<protein>
    <recommendedName>
        <fullName evidence="3">F-box domain-containing protein</fullName>
    </recommendedName>
</protein>
<dbReference type="SUPFAM" id="SSF52047">
    <property type="entry name" value="RNI-like"/>
    <property type="match status" value="1"/>
</dbReference>
<name>A0A0W0GF71_MONRR</name>